<dbReference type="GO" id="GO:0015188">
    <property type="term" value="F:L-isoleucine transmembrane transporter activity"/>
    <property type="evidence" value="ECO:0007669"/>
    <property type="project" value="TreeGrafter"/>
</dbReference>
<evidence type="ECO:0000259" key="4">
    <source>
        <dbReference type="PROSITE" id="PS50893"/>
    </source>
</evidence>
<comment type="caution">
    <text evidence="5">The sequence shown here is derived from an EMBL/GenBank/DDBJ whole genome shotgun (WGS) entry which is preliminary data.</text>
</comment>
<reference evidence="5 6" key="1">
    <citation type="submission" date="2014-03" db="EMBL/GenBank/DDBJ databases">
        <title>Draft genome sequence of Deinococcus phoenicis 1P10ME.</title>
        <authorList>
            <person name="Stepanov V.G."/>
            <person name="Vaishampayan P."/>
            <person name="Venkateswaran K."/>
            <person name="Fox G.E."/>
        </authorList>
    </citation>
    <scope>NUCLEOTIDE SEQUENCE [LARGE SCALE GENOMIC DNA]</scope>
    <source>
        <strain evidence="5 6">1P10ME</strain>
    </source>
</reference>
<dbReference type="GO" id="GO:0005886">
    <property type="term" value="C:plasma membrane"/>
    <property type="evidence" value="ECO:0007669"/>
    <property type="project" value="TreeGrafter"/>
</dbReference>
<evidence type="ECO:0000313" key="5">
    <source>
        <dbReference type="EMBL" id="EYB69802.1"/>
    </source>
</evidence>
<feature type="domain" description="ABC transporter" evidence="4">
    <location>
        <begin position="4"/>
        <end position="252"/>
    </location>
</feature>
<dbReference type="PROSITE" id="PS50893">
    <property type="entry name" value="ABC_TRANSPORTER_2"/>
    <property type="match status" value="1"/>
</dbReference>
<dbReference type="GO" id="GO:1903806">
    <property type="term" value="P:L-isoleucine import across plasma membrane"/>
    <property type="evidence" value="ECO:0007669"/>
    <property type="project" value="TreeGrafter"/>
</dbReference>
<sequence>MSLLDVQHLTKTFGGLTAVNDVTFQVPERSIISVIGPNGAGKTTFFNLITGIYAPDRGTITLAGQNLVGLRPDQVVSAGIARTFQNIRLFPSMTAEENIMLGRGTRLKTGFWDAVLRNRTFHRDEDNAHETASVLLDFVGLSRWRGELSTNLPYGDQRKLEIARALATTPKLVLLDEPAAGMNPRETEDLKALIRRIRDDLGVTVVLIEHDMRLVMTLSENITVLDYGTKISEGLPHQVRNDPRVMEAYLGRGAAAGEYGKEAGQNA</sequence>
<name>A0A016QV95_9DEIO</name>
<proteinExistence type="predicted"/>
<dbReference type="GO" id="GO:0015192">
    <property type="term" value="F:L-phenylalanine transmembrane transporter activity"/>
    <property type="evidence" value="ECO:0007669"/>
    <property type="project" value="TreeGrafter"/>
</dbReference>
<dbReference type="FunFam" id="3.40.50.300:FF:000421">
    <property type="entry name" value="Branched-chain amino acid ABC transporter ATP-binding protein"/>
    <property type="match status" value="1"/>
</dbReference>
<dbReference type="AlphaFoldDB" id="A0A016QV95"/>
<dbReference type="GO" id="GO:0015808">
    <property type="term" value="P:L-alanine transport"/>
    <property type="evidence" value="ECO:0007669"/>
    <property type="project" value="TreeGrafter"/>
</dbReference>
<dbReference type="RefSeq" id="WP_034351898.1">
    <property type="nucleotide sequence ID" value="NZ_JHAC01000001.1"/>
</dbReference>
<dbReference type="InterPro" id="IPR027417">
    <property type="entry name" value="P-loop_NTPase"/>
</dbReference>
<dbReference type="GO" id="GO:0042941">
    <property type="term" value="P:D-alanine transmembrane transport"/>
    <property type="evidence" value="ECO:0007669"/>
    <property type="project" value="TreeGrafter"/>
</dbReference>
<dbReference type="Proteomes" id="UP000020492">
    <property type="component" value="Unassembled WGS sequence"/>
</dbReference>
<evidence type="ECO:0000256" key="3">
    <source>
        <dbReference type="ARBA" id="ARBA00022840"/>
    </source>
</evidence>
<keyword evidence="1" id="KW-0813">Transport</keyword>
<evidence type="ECO:0000256" key="1">
    <source>
        <dbReference type="ARBA" id="ARBA00022448"/>
    </source>
</evidence>
<dbReference type="InterPro" id="IPR032823">
    <property type="entry name" value="BCA_ABC_TP_C"/>
</dbReference>
<dbReference type="eggNOG" id="COG0411">
    <property type="taxonomic scope" value="Bacteria"/>
</dbReference>
<dbReference type="GO" id="GO:0005304">
    <property type="term" value="F:L-valine transmembrane transporter activity"/>
    <property type="evidence" value="ECO:0007669"/>
    <property type="project" value="TreeGrafter"/>
</dbReference>
<dbReference type="Pfam" id="PF00005">
    <property type="entry name" value="ABC_tran"/>
    <property type="match status" value="1"/>
</dbReference>
<dbReference type="GO" id="GO:0016887">
    <property type="term" value="F:ATP hydrolysis activity"/>
    <property type="evidence" value="ECO:0007669"/>
    <property type="project" value="InterPro"/>
</dbReference>
<dbReference type="InterPro" id="IPR003593">
    <property type="entry name" value="AAA+_ATPase"/>
</dbReference>
<dbReference type="GO" id="GO:0005524">
    <property type="term" value="F:ATP binding"/>
    <property type="evidence" value="ECO:0007669"/>
    <property type="project" value="UniProtKB-KW"/>
</dbReference>
<organism evidence="5 6">
    <name type="scientific">Deinococcus phoenicis</name>
    <dbReference type="NCBI Taxonomy" id="1476583"/>
    <lineage>
        <taxon>Bacteria</taxon>
        <taxon>Thermotogati</taxon>
        <taxon>Deinococcota</taxon>
        <taxon>Deinococci</taxon>
        <taxon>Deinococcales</taxon>
        <taxon>Deinococcaceae</taxon>
        <taxon>Deinococcus</taxon>
    </lineage>
</organism>
<dbReference type="EMBL" id="JHAC01000001">
    <property type="protein sequence ID" value="EYB69802.1"/>
    <property type="molecule type" value="Genomic_DNA"/>
</dbReference>
<keyword evidence="6" id="KW-1185">Reference proteome</keyword>
<dbReference type="GO" id="GO:1903805">
    <property type="term" value="P:L-valine import across plasma membrane"/>
    <property type="evidence" value="ECO:0007669"/>
    <property type="project" value="TreeGrafter"/>
</dbReference>
<dbReference type="OrthoDB" id="60490at2"/>
<dbReference type="Gene3D" id="3.40.50.300">
    <property type="entry name" value="P-loop containing nucleotide triphosphate hydrolases"/>
    <property type="match status" value="1"/>
</dbReference>
<evidence type="ECO:0000313" key="6">
    <source>
        <dbReference type="Proteomes" id="UP000020492"/>
    </source>
</evidence>
<accession>A0A016QV95</accession>
<protein>
    <submittedName>
        <fullName evidence="5">Branched-chain amino acid ABC transporter ATPase</fullName>
    </submittedName>
</protein>
<dbReference type="CDD" id="cd03219">
    <property type="entry name" value="ABC_Mj1267_LivG_branched"/>
    <property type="match status" value="1"/>
</dbReference>
<dbReference type="Pfam" id="PF12399">
    <property type="entry name" value="BCA_ABC_TP_C"/>
    <property type="match status" value="1"/>
</dbReference>
<gene>
    <name evidence="5" type="ORF">DEIPH_ctg001orf0009</name>
</gene>
<dbReference type="PATRIC" id="fig|1476583.3.peg.8"/>
<dbReference type="PANTHER" id="PTHR45772">
    <property type="entry name" value="CONSERVED COMPONENT OF ABC TRANSPORTER FOR NATURAL AMINO ACIDS-RELATED"/>
    <property type="match status" value="1"/>
</dbReference>
<dbReference type="SUPFAM" id="SSF52540">
    <property type="entry name" value="P-loop containing nucleoside triphosphate hydrolases"/>
    <property type="match status" value="1"/>
</dbReference>
<dbReference type="PANTHER" id="PTHR45772:SF7">
    <property type="entry name" value="AMINO ACID ABC TRANSPORTER ATP-BINDING PROTEIN"/>
    <property type="match status" value="1"/>
</dbReference>
<dbReference type="SMART" id="SM00382">
    <property type="entry name" value="AAA"/>
    <property type="match status" value="1"/>
</dbReference>
<dbReference type="InterPro" id="IPR003439">
    <property type="entry name" value="ABC_transporter-like_ATP-bd"/>
</dbReference>
<dbReference type="InterPro" id="IPR051120">
    <property type="entry name" value="ABC_AA/LPS_Transport"/>
</dbReference>
<keyword evidence="2" id="KW-0547">Nucleotide-binding</keyword>
<keyword evidence="3" id="KW-0067">ATP-binding</keyword>
<dbReference type="STRING" id="1476583.DEIPH_ctg001orf0009"/>
<evidence type="ECO:0000256" key="2">
    <source>
        <dbReference type="ARBA" id="ARBA00022741"/>
    </source>
</evidence>